<gene>
    <name evidence="2" type="ORF">SAMN05443248_7848</name>
</gene>
<proteinExistence type="predicted"/>
<organism evidence="2 3">
    <name type="scientific">Bradyrhizobium erythrophlei</name>
    <dbReference type="NCBI Taxonomy" id="1437360"/>
    <lineage>
        <taxon>Bacteria</taxon>
        <taxon>Pseudomonadati</taxon>
        <taxon>Pseudomonadota</taxon>
        <taxon>Alphaproteobacteria</taxon>
        <taxon>Hyphomicrobiales</taxon>
        <taxon>Nitrobacteraceae</taxon>
        <taxon>Bradyrhizobium</taxon>
    </lineage>
</organism>
<sequence length="62" mass="6825">MHLHTYRDESGSRHFDLISGGKQPRSIDLVLAVTFGMLVVGFACALMVSFASMVSSLSQWVH</sequence>
<protein>
    <submittedName>
        <fullName evidence="2">Uncharacterized protein</fullName>
    </submittedName>
</protein>
<dbReference type="AlphaFoldDB" id="A0A1M5Y245"/>
<keyword evidence="1" id="KW-0812">Transmembrane</keyword>
<dbReference type="Proteomes" id="UP000189796">
    <property type="component" value="Chromosome I"/>
</dbReference>
<keyword evidence="1" id="KW-1133">Transmembrane helix</keyword>
<feature type="transmembrane region" description="Helical" evidence="1">
    <location>
        <begin position="29"/>
        <end position="54"/>
    </location>
</feature>
<dbReference type="EMBL" id="LT670817">
    <property type="protein sequence ID" value="SHI06082.1"/>
    <property type="molecule type" value="Genomic_DNA"/>
</dbReference>
<keyword evidence="1" id="KW-0472">Membrane</keyword>
<evidence type="ECO:0000313" key="3">
    <source>
        <dbReference type="Proteomes" id="UP000189796"/>
    </source>
</evidence>
<evidence type="ECO:0000256" key="1">
    <source>
        <dbReference type="SAM" id="Phobius"/>
    </source>
</evidence>
<reference evidence="2 3" key="1">
    <citation type="submission" date="2016-11" db="EMBL/GenBank/DDBJ databases">
        <authorList>
            <person name="Jaros S."/>
            <person name="Januszkiewicz K."/>
            <person name="Wedrychowicz H."/>
        </authorList>
    </citation>
    <scope>NUCLEOTIDE SEQUENCE [LARGE SCALE GENOMIC DNA]</scope>
    <source>
        <strain evidence="2 3">GAS138</strain>
    </source>
</reference>
<accession>A0A1M5Y245</accession>
<name>A0A1M5Y245_9BRAD</name>
<evidence type="ECO:0000313" key="2">
    <source>
        <dbReference type="EMBL" id="SHI06082.1"/>
    </source>
</evidence>